<feature type="compositionally biased region" description="Polar residues" evidence="7">
    <location>
        <begin position="118"/>
        <end position="153"/>
    </location>
</feature>
<dbReference type="GO" id="GO:0003677">
    <property type="term" value="F:DNA binding"/>
    <property type="evidence" value="ECO:0007669"/>
    <property type="project" value="UniProtKB-KW"/>
</dbReference>
<keyword evidence="3" id="KW-0805">Transcription regulation</keyword>
<gene>
    <name evidence="8" type="ORF">BO94DRAFT_542300</name>
</gene>
<feature type="compositionally biased region" description="Low complexity" evidence="7">
    <location>
        <begin position="78"/>
        <end position="98"/>
    </location>
</feature>
<dbReference type="Proteomes" id="UP000246702">
    <property type="component" value="Unassembled WGS sequence"/>
</dbReference>
<dbReference type="AlphaFoldDB" id="A0A317X9I7"/>
<dbReference type="InterPro" id="IPR001138">
    <property type="entry name" value="Zn2Cys6_DnaBD"/>
</dbReference>
<feature type="compositionally biased region" description="Polar residues" evidence="7">
    <location>
        <begin position="210"/>
        <end position="240"/>
    </location>
</feature>
<evidence type="ECO:0000313" key="8">
    <source>
        <dbReference type="EMBL" id="PWY95025.1"/>
    </source>
</evidence>
<protein>
    <recommendedName>
        <fullName evidence="10">Zn(2)-C6 fungal-type domain-containing protein</fullName>
    </recommendedName>
</protein>
<feature type="compositionally biased region" description="Polar residues" evidence="7">
    <location>
        <begin position="23"/>
        <end position="36"/>
    </location>
</feature>
<dbReference type="Gene3D" id="4.10.240.10">
    <property type="entry name" value="Zn(2)-C6 fungal-type DNA-binding domain"/>
    <property type="match status" value="1"/>
</dbReference>
<evidence type="ECO:0000313" key="9">
    <source>
        <dbReference type="Proteomes" id="UP000246702"/>
    </source>
</evidence>
<evidence type="ECO:0000256" key="1">
    <source>
        <dbReference type="ARBA" id="ARBA00022723"/>
    </source>
</evidence>
<feature type="compositionally biased region" description="Polar residues" evidence="7">
    <location>
        <begin position="1"/>
        <end position="13"/>
    </location>
</feature>
<keyword evidence="1" id="KW-0479">Metal-binding</keyword>
<dbReference type="EMBL" id="MSFK01000003">
    <property type="protein sequence ID" value="PWY95025.1"/>
    <property type="molecule type" value="Genomic_DNA"/>
</dbReference>
<dbReference type="PANTHER" id="PTHR36206">
    <property type="entry name" value="ASPERCRYPTIN BIOSYNTHESIS CLUSTER-SPECIFIC TRANSCRIPTION REGULATOR ATNN-RELATED"/>
    <property type="match status" value="1"/>
</dbReference>
<sequence length="846" mass="92266">MAETIEPTNTSGEPPNPAPESTDIPSADTTEPTADTSLPPIDTSLPPIDATMPAMDDHLPSLDHALPPIDATIPSLPPIDTSLPPLDTTLPATDTNLTGGEPDFSFDTKSLNDGHGSEATNSVHGTSYDFTEQSGQSSTPAPTYHSPANGTHLQSAQQQSQTPQGQPQQPQPQYHQQYAQHSPSQHAPQQHQQHAQGQSQQYQQHQQSPDMYNSHQGHSTSMNTPSMQTMDPHGQSSQIPQAPIGSPMPSNMPPMASVGQYMTGYPTNVGQMGMSTNAQMRYQLPGDPNKLLSGGRHKKEVKRRTKTGCLTCRKRRIKGYGRGDWGRGGSRVKGAGRRVEAAGHKNMLRRFACTPALCRPTNPTCRLLLLRPLAYRYSPPVHTLCLFLSPPFVASLGSFYLPLFSILEQGGIFSRLSLATNKFTQCDEGHPVCRNCVKSKRECLGYDPVFKQQPTPSAIQPAPNPHPSLVVNPQDPSTSYPAAPPGYMPAASQPFAPSESPAPPSEQYNYGAAIDPSLDVNNSSNMASIQHAVEGGLQPTVNPAMTNTSGTPSEPTNIRLKQVHLSELLALRGIPPPPPHPITSLPPNRLEEIQAVFLATYAPAIDKFFETRWFQEKALSHLLANAQLMAEYSALIDAFNDPNLADPNVLARLESFEASVVWSSMTLCRHVMNVSSGTQPEYDLLAAAKRLDVIEAMITGEYLDANPLGQFPTREPAANPPSLPDQLMQRSLDFWTAIGHFLTLHDNEASSAKEIDDTLARCRTLLDTFENRDVIYSIAIARHLGQRWADFPRSFPQPIPTNEKDAGAKLYVAQKFLEQEAGGKGTTQVIKRLCGMVVRSWIVSRE</sequence>
<evidence type="ECO:0000256" key="3">
    <source>
        <dbReference type="ARBA" id="ARBA00023015"/>
    </source>
</evidence>
<evidence type="ECO:0000256" key="4">
    <source>
        <dbReference type="ARBA" id="ARBA00023125"/>
    </source>
</evidence>
<dbReference type="GeneID" id="37115229"/>
<feature type="compositionally biased region" description="Low complexity" evidence="7">
    <location>
        <begin position="488"/>
        <end position="499"/>
    </location>
</feature>
<evidence type="ECO:0000256" key="7">
    <source>
        <dbReference type="SAM" id="MobiDB-lite"/>
    </source>
</evidence>
<keyword evidence="5" id="KW-0804">Transcription</keyword>
<feature type="region of interest" description="Disordered" evidence="7">
    <location>
        <begin position="1"/>
        <end position="255"/>
    </location>
</feature>
<evidence type="ECO:0000256" key="2">
    <source>
        <dbReference type="ARBA" id="ARBA00022833"/>
    </source>
</evidence>
<feature type="region of interest" description="Disordered" evidence="7">
    <location>
        <begin position="454"/>
        <end position="516"/>
    </location>
</feature>
<dbReference type="CDD" id="cd00067">
    <property type="entry name" value="GAL4"/>
    <property type="match status" value="1"/>
</dbReference>
<comment type="caution">
    <text evidence="8">The sequence shown here is derived from an EMBL/GenBank/DDBJ whole genome shotgun (WGS) entry which is preliminary data.</text>
</comment>
<dbReference type="GO" id="GO:0000981">
    <property type="term" value="F:DNA-binding transcription factor activity, RNA polymerase II-specific"/>
    <property type="evidence" value="ECO:0007669"/>
    <property type="project" value="InterPro"/>
</dbReference>
<dbReference type="InterPro" id="IPR036864">
    <property type="entry name" value="Zn2-C6_fun-type_DNA-bd_sf"/>
</dbReference>
<keyword evidence="6" id="KW-0539">Nucleus</keyword>
<dbReference type="OrthoDB" id="5375558at2759"/>
<reference evidence="8 9" key="1">
    <citation type="submission" date="2016-12" db="EMBL/GenBank/DDBJ databases">
        <title>The genomes of Aspergillus section Nigri reveals drivers in fungal speciation.</title>
        <authorList>
            <consortium name="DOE Joint Genome Institute"/>
            <person name="Vesth T.C."/>
            <person name="Nybo J."/>
            <person name="Theobald S."/>
            <person name="Brandl J."/>
            <person name="Frisvad J.C."/>
            <person name="Nielsen K.F."/>
            <person name="Lyhne E.K."/>
            <person name="Kogle M.E."/>
            <person name="Kuo A."/>
            <person name="Riley R."/>
            <person name="Clum A."/>
            <person name="Nolan M."/>
            <person name="Lipzen A."/>
            <person name="Salamov A."/>
            <person name="Henrissat B."/>
            <person name="Wiebenga A."/>
            <person name="De Vries R.P."/>
            <person name="Grigoriev I.V."/>
            <person name="Mortensen U.H."/>
            <person name="Andersen M.R."/>
            <person name="Baker S.E."/>
        </authorList>
    </citation>
    <scope>NUCLEOTIDE SEQUENCE [LARGE SCALE GENOMIC DNA]</scope>
    <source>
        <strain evidence="8 9">CBS 115572</strain>
    </source>
</reference>
<evidence type="ECO:0008006" key="10">
    <source>
        <dbReference type="Google" id="ProtNLM"/>
    </source>
</evidence>
<keyword evidence="2" id="KW-0862">Zinc</keyword>
<dbReference type="GO" id="GO:0008270">
    <property type="term" value="F:zinc ion binding"/>
    <property type="evidence" value="ECO:0007669"/>
    <property type="project" value="InterPro"/>
</dbReference>
<dbReference type="InterPro" id="IPR052360">
    <property type="entry name" value="Transcr_Regulatory_Proteins"/>
</dbReference>
<dbReference type="STRING" id="1450535.A0A317X9I7"/>
<dbReference type="GO" id="GO:0009893">
    <property type="term" value="P:positive regulation of metabolic process"/>
    <property type="evidence" value="ECO:0007669"/>
    <property type="project" value="UniProtKB-ARBA"/>
</dbReference>
<evidence type="ECO:0000256" key="5">
    <source>
        <dbReference type="ARBA" id="ARBA00023163"/>
    </source>
</evidence>
<keyword evidence="9" id="KW-1185">Reference proteome</keyword>
<evidence type="ECO:0000256" key="6">
    <source>
        <dbReference type="ARBA" id="ARBA00023242"/>
    </source>
</evidence>
<feature type="compositionally biased region" description="Low complexity" evidence="7">
    <location>
        <begin position="154"/>
        <end position="209"/>
    </location>
</feature>
<organism evidence="8 9">
    <name type="scientific">Aspergillus sclerotioniger CBS 115572</name>
    <dbReference type="NCBI Taxonomy" id="1450535"/>
    <lineage>
        <taxon>Eukaryota</taxon>
        <taxon>Fungi</taxon>
        <taxon>Dikarya</taxon>
        <taxon>Ascomycota</taxon>
        <taxon>Pezizomycotina</taxon>
        <taxon>Eurotiomycetes</taxon>
        <taxon>Eurotiomycetidae</taxon>
        <taxon>Eurotiales</taxon>
        <taxon>Aspergillaceae</taxon>
        <taxon>Aspergillus</taxon>
        <taxon>Aspergillus subgen. Circumdati</taxon>
    </lineage>
</organism>
<name>A0A317X9I7_9EURO</name>
<keyword evidence="4" id="KW-0238">DNA-binding</keyword>
<proteinExistence type="predicted"/>
<dbReference type="RefSeq" id="XP_025471786.1">
    <property type="nucleotide sequence ID" value="XM_025613086.1"/>
</dbReference>
<accession>A0A317X9I7</accession>
<dbReference type="PANTHER" id="PTHR36206:SF13">
    <property type="entry name" value="TRANSCRIPTIONAL REGULATORY PROTEIN MOC3"/>
    <property type="match status" value="1"/>
</dbReference>